<evidence type="ECO:0000256" key="1">
    <source>
        <dbReference type="ARBA" id="ARBA00004167"/>
    </source>
</evidence>
<dbReference type="Gene3D" id="3.10.450.100">
    <property type="entry name" value="NTF2-like, domain 1"/>
    <property type="match status" value="1"/>
</dbReference>
<dbReference type="SUPFAM" id="SSF56519">
    <property type="entry name" value="Penicillin binding protein dimerisation domain"/>
    <property type="match status" value="1"/>
</dbReference>
<evidence type="ECO:0000256" key="4">
    <source>
        <dbReference type="ARBA" id="ARBA00022475"/>
    </source>
</evidence>
<reference evidence="16 17" key="1">
    <citation type="submission" date="2015-07" db="EMBL/GenBank/DDBJ databases">
        <title>Genome sequence of Leptolinea tardivitalis DSM 16556.</title>
        <authorList>
            <person name="Hemp J."/>
            <person name="Ward L.M."/>
            <person name="Pace L.A."/>
            <person name="Fischer W.W."/>
        </authorList>
    </citation>
    <scope>NUCLEOTIDE SEQUENCE [LARGE SCALE GENOMIC DNA]</scope>
    <source>
        <strain evidence="16 17">YMTK-2</strain>
    </source>
</reference>
<evidence type="ECO:0000259" key="15">
    <source>
        <dbReference type="Pfam" id="PF05223"/>
    </source>
</evidence>
<dbReference type="SUPFAM" id="SSF56601">
    <property type="entry name" value="beta-lactamase/transpeptidase-like"/>
    <property type="match status" value="1"/>
</dbReference>
<evidence type="ECO:0000256" key="11">
    <source>
        <dbReference type="SAM" id="MobiDB-lite"/>
    </source>
</evidence>
<dbReference type="Pfam" id="PF03717">
    <property type="entry name" value="PBP_dimer"/>
    <property type="match status" value="1"/>
</dbReference>
<feature type="region of interest" description="Disordered" evidence="11">
    <location>
        <begin position="23"/>
        <end position="44"/>
    </location>
</feature>
<dbReference type="STRING" id="229920.ADM99_00210"/>
<evidence type="ECO:0000259" key="13">
    <source>
        <dbReference type="Pfam" id="PF00905"/>
    </source>
</evidence>
<keyword evidence="12" id="KW-0732">Signal</keyword>
<dbReference type="GO" id="GO:0009252">
    <property type="term" value="P:peptidoglycan biosynthetic process"/>
    <property type="evidence" value="ECO:0007669"/>
    <property type="project" value="UniProtKB-KW"/>
</dbReference>
<dbReference type="RefSeq" id="WP_062420709.1">
    <property type="nucleotide sequence ID" value="NZ_BBYA01000003.1"/>
</dbReference>
<dbReference type="PANTHER" id="PTHR30627">
    <property type="entry name" value="PEPTIDOGLYCAN D,D-TRANSPEPTIDASE"/>
    <property type="match status" value="1"/>
</dbReference>
<dbReference type="InterPro" id="IPR007887">
    <property type="entry name" value="MecA_N"/>
</dbReference>
<keyword evidence="10" id="KW-0961">Cell wall biogenesis/degradation</keyword>
<keyword evidence="5" id="KW-0812">Transmembrane</keyword>
<dbReference type="Proteomes" id="UP000050430">
    <property type="component" value="Unassembled WGS sequence"/>
</dbReference>
<dbReference type="GO" id="GO:0071555">
    <property type="term" value="P:cell wall organization"/>
    <property type="evidence" value="ECO:0007669"/>
    <property type="project" value="UniProtKB-KW"/>
</dbReference>
<dbReference type="Gene3D" id="3.90.1310.10">
    <property type="entry name" value="Penicillin-binding protein 2a (Domain 2)"/>
    <property type="match status" value="1"/>
</dbReference>
<evidence type="ECO:0000256" key="10">
    <source>
        <dbReference type="ARBA" id="ARBA00023316"/>
    </source>
</evidence>
<evidence type="ECO:0000256" key="8">
    <source>
        <dbReference type="ARBA" id="ARBA00022989"/>
    </source>
</evidence>
<evidence type="ECO:0000256" key="12">
    <source>
        <dbReference type="SAM" id="SignalP"/>
    </source>
</evidence>
<dbReference type="InterPro" id="IPR036138">
    <property type="entry name" value="PBP_dimer_sf"/>
</dbReference>
<dbReference type="Gene3D" id="3.40.710.10">
    <property type="entry name" value="DD-peptidase/beta-lactamase superfamily"/>
    <property type="match status" value="1"/>
</dbReference>
<dbReference type="InterPro" id="IPR005311">
    <property type="entry name" value="PBP_dimer"/>
</dbReference>
<keyword evidence="7" id="KW-0573">Peptidoglycan synthesis</keyword>
<dbReference type="InterPro" id="IPR001460">
    <property type="entry name" value="PCN-bd_Tpept"/>
</dbReference>
<dbReference type="AlphaFoldDB" id="A0A0P6XHY0"/>
<dbReference type="GO" id="GO:0008658">
    <property type="term" value="F:penicillin binding"/>
    <property type="evidence" value="ECO:0007669"/>
    <property type="project" value="InterPro"/>
</dbReference>
<dbReference type="PROSITE" id="PS51257">
    <property type="entry name" value="PROKAR_LIPOPROTEIN"/>
    <property type="match status" value="1"/>
</dbReference>
<evidence type="ECO:0000313" key="17">
    <source>
        <dbReference type="Proteomes" id="UP000050430"/>
    </source>
</evidence>
<dbReference type="InterPro" id="IPR032710">
    <property type="entry name" value="NTF2-like_dom_sf"/>
</dbReference>
<dbReference type="GO" id="GO:0071972">
    <property type="term" value="F:peptidoglycan L,D-transpeptidase activity"/>
    <property type="evidence" value="ECO:0007669"/>
    <property type="project" value="TreeGrafter"/>
</dbReference>
<feature type="domain" description="Penicillin-binding protein transpeptidase" evidence="13">
    <location>
        <begin position="381"/>
        <end position="710"/>
    </location>
</feature>
<dbReference type="GO" id="GO:0008360">
    <property type="term" value="P:regulation of cell shape"/>
    <property type="evidence" value="ECO:0007669"/>
    <property type="project" value="UniProtKB-KW"/>
</dbReference>
<evidence type="ECO:0000256" key="9">
    <source>
        <dbReference type="ARBA" id="ARBA00023136"/>
    </source>
</evidence>
<dbReference type="PANTHER" id="PTHR30627:SF2">
    <property type="entry name" value="PEPTIDOGLYCAN D,D-TRANSPEPTIDASE MRDA"/>
    <property type="match status" value="1"/>
</dbReference>
<evidence type="ECO:0000313" key="16">
    <source>
        <dbReference type="EMBL" id="KPL75087.1"/>
    </source>
</evidence>
<feature type="chain" id="PRO_5006133067" description="Penicillin-binding protein" evidence="12">
    <location>
        <begin position="23"/>
        <end position="755"/>
    </location>
</feature>
<keyword evidence="8" id="KW-1133">Transmembrane helix</keyword>
<dbReference type="EMBL" id="LGCK01000001">
    <property type="protein sequence ID" value="KPL75087.1"/>
    <property type="molecule type" value="Genomic_DNA"/>
</dbReference>
<protein>
    <recommendedName>
        <fullName evidence="18">Penicillin-binding protein</fullName>
    </recommendedName>
</protein>
<dbReference type="PATRIC" id="fig|229920.5.peg.3167"/>
<keyword evidence="6" id="KW-0133">Cell shape</keyword>
<dbReference type="GO" id="GO:0046677">
    <property type="term" value="P:response to antibiotic"/>
    <property type="evidence" value="ECO:0007669"/>
    <property type="project" value="InterPro"/>
</dbReference>
<dbReference type="GO" id="GO:0005886">
    <property type="term" value="C:plasma membrane"/>
    <property type="evidence" value="ECO:0007669"/>
    <property type="project" value="UniProtKB-SubCell"/>
</dbReference>
<evidence type="ECO:0000256" key="5">
    <source>
        <dbReference type="ARBA" id="ARBA00022692"/>
    </source>
</evidence>
<evidence type="ECO:0000256" key="3">
    <source>
        <dbReference type="ARBA" id="ARBA00007171"/>
    </source>
</evidence>
<evidence type="ECO:0008006" key="18">
    <source>
        <dbReference type="Google" id="ProtNLM"/>
    </source>
</evidence>
<feature type="domain" description="Penicillin-binding protein dimerisation" evidence="14">
    <location>
        <begin position="175"/>
        <end position="348"/>
    </location>
</feature>
<keyword evidence="9" id="KW-0472">Membrane</keyword>
<feature type="compositionally biased region" description="Low complexity" evidence="11">
    <location>
        <begin position="24"/>
        <end position="36"/>
    </location>
</feature>
<evidence type="ECO:0000256" key="2">
    <source>
        <dbReference type="ARBA" id="ARBA00004236"/>
    </source>
</evidence>
<comment type="subcellular location">
    <subcellularLocation>
        <location evidence="2">Cell membrane</location>
    </subcellularLocation>
    <subcellularLocation>
        <location evidence="1">Membrane</location>
        <topology evidence="1">Single-pass membrane protein</topology>
    </subcellularLocation>
</comment>
<dbReference type="OrthoDB" id="9770103at2"/>
<dbReference type="SUPFAM" id="SSF54427">
    <property type="entry name" value="NTF2-like"/>
    <property type="match status" value="1"/>
</dbReference>
<keyword evidence="17" id="KW-1185">Reference proteome</keyword>
<evidence type="ECO:0000256" key="6">
    <source>
        <dbReference type="ARBA" id="ARBA00022960"/>
    </source>
</evidence>
<feature type="domain" description="NTF2-like N-terminal transpeptidase" evidence="15">
    <location>
        <begin position="53"/>
        <end position="165"/>
    </location>
</feature>
<dbReference type="Pfam" id="PF00905">
    <property type="entry name" value="Transpeptidase"/>
    <property type="match status" value="1"/>
</dbReference>
<dbReference type="InterPro" id="IPR012338">
    <property type="entry name" value="Beta-lactam/transpept-like"/>
</dbReference>
<dbReference type="InterPro" id="IPR050515">
    <property type="entry name" value="Beta-lactam/transpept"/>
</dbReference>
<name>A0A0P6XHY0_9CHLR</name>
<dbReference type="Pfam" id="PF05223">
    <property type="entry name" value="MecA_N"/>
    <property type="match status" value="1"/>
</dbReference>
<evidence type="ECO:0000256" key="7">
    <source>
        <dbReference type="ARBA" id="ARBA00022984"/>
    </source>
</evidence>
<organism evidence="16 17">
    <name type="scientific">Leptolinea tardivitalis</name>
    <dbReference type="NCBI Taxonomy" id="229920"/>
    <lineage>
        <taxon>Bacteria</taxon>
        <taxon>Bacillati</taxon>
        <taxon>Chloroflexota</taxon>
        <taxon>Anaerolineae</taxon>
        <taxon>Anaerolineales</taxon>
        <taxon>Anaerolineaceae</taxon>
        <taxon>Leptolinea</taxon>
    </lineage>
</organism>
<sequence>MKTNKILLCFMLVLTACTQAVSQTTPTPSIPTSTPTPGLPTPIVQTTRQPEVEAAVRAYLDAWKSFDHAAMYTLISKEAQAGTSADDFTKLYADTENALTLMSVDYSIGATSARKGESSAGVRLTYKTNLFGEFVRDETFNLLLEDGQWKVKWHDGLIMPEMGGGNRLRVEYTIPERANIYDSTGVPLAAPTKVVALGIIPGKINQFTEEAQNTLLSTLTGKKWEDIYNAYQGAAADWYIPIGEATVESVESNKAQLKAFPAIVASTFDTRYAYTTRGLYYDRGIAPQVVGYVQAIPSDQLAFYKRQGYQGNEMVGVAGLEKSQEKYLAGSHGASLTLINAQGQAISRLAQVESQPAQNITTTLNSDLQIKLQRSFQNFKGAIVVLERDTGRVIAMVSSPGYDQNRFMATNPNNENGVLLNDLLKNADQPLLNRAAQSSYPLGSVFKIITMAAALETGVFTNDSTYDCQSDFRELPDVVLDDWTKAKGYPPSGVLNLSGGLIRSCNPWFYHIGLELYRQGYNRAVSDMARAFGLGSATGIGQIAEDAGNIPDPQSEGDAAQLAIGQGATLVTPLQVARFIAAVGNGGTLYKPSLIEKITLPDGTPTYTFQPESTGTLPVSPEHLKTIQEAMKGVIYSKKPLGTARKALAALPYALAGKTGTATTSDGNPHAWFGGYTDNDNNAKPNIAVAIIMENGGEGSEVGAPLFDRVVSLYFSDGQSAGDLLPWESRVYKLADNTATPTPTMTPTVTKTPAP</sequence>
<dbReference type="Gene3D" id="3.30.1390.30">
    <property type="entry name" value="Penicillin-binding protein 2a, domain 3"/>
    <property type="match status" value="1"/>
</dbReference>
<feature type="signal peptide" evidence="12">
    <location>
        <begin position="1"/>
        <end position="22"/>
    </location>
</feature>
<evidence type="ECO:0000259" key="14">
    <source>
        <dbReference type="Pfam" id="PF03717"/>
    </source>
</evidence>
<keyword evidence="4" id="KW-1003">Cell membrane</keyword>
<comment type="caution">
    <text evidence="16">The sequence shown here is derived from an EMBL/GenBank/DDBJ whole genome shotgun (WGS) entry which is preliminary data.</text>
</comment>
<gene>
    <name evidence="16" type="ORF">ADM99_00210</name>
</gene>
<accession>A0A0P6XHY0</accession>
<proteinExistence type="inferred from homology"/>
<comment type="similarity">
    <text evidence="3">Belongs to the transpeptidase family.</text>
</comment>